<proteinExistence type="predicted"/>
<dbReference type="RefSeq" id="WP_406831578.1">
    <property type="nucleotide sequence ID" value="NZ_CP157483.1"/>
</dbReference>
<reference evidence="1" key="1">
    <citation type="submission" date="2024-05" db="EMBL/GenBank/DDBJ databases">
        <authorList>
            <person name="Kim S."/>
            <person name="Heo J."/>
            <person name="Choi H."/>
            <person name="Choi Y."/>
            <person name="Kwon S.-W."/>
            <person name="Kim Y."/>
        </authorList>
    </citation>
    <scope>NUCLEOTIDE SEQUENCE</scope>
    <source>
        <strain evidence="1">KACC 23699</strain>
    </source>
</reference>
<evidence type="ECO:0000313" key="1">
    <source>
        <dbReference type="EMBL" id="XBO44121.1"/>
    </source>
</evidence>
<dbReference type="AlphaFoldDB" id="A0AAU7JVA0"/>
<accession>A0AAU7JVA0</accession>
<sequence>MVHRPAAARARSEKVHEVVNPYYARLGFRPEGDHWVADLA</sequence>
<gene>
    <name evidence="1" type="ORF">ABEG17_02000</name>
</gene>
<name>A0AAU7JVA0_9MICO</name>
<organism evidence="1">
    <name type="scientific">Pedococcus sp. KACC 23699</name>
    <dbReference type="NCBI Taxonomy" id="3149228"/>
    <lineage>
        <taxon>Bacteria</taxon>
        <taxon>Bacillati</taxon>
        <taxon>Actinomycetota</taxon>
        <taxon>Actinomycetes</taxon>
        <taxon>Micrococcales</taxon>
        <taxon>Intrasporangiaceae</taxon>
        <taxon>Pedococcus</taxon>
    </lineage>
</organism>
<dbReference type="EMBL" id="CP157483">
    <property type="protein sequence ID" value="XBO44121.1"/>
    <property type="molecule type" value="Genomic_DNA"/>
</dbReference>
<evidence type="ECO:0008006" key="2">
    <source>
        <dbReference type="Google" id="ProtNLM"/>
    </source>
</evidence>
<protein>
    <recommendedName>
        <fullName evidence="2">GNAT family N-acetyltransferase</fullName>
    </recommendedName>
</protein>